<dbReference type="STRING" id="1802158.A2827_01585"/>
<keyword evidence="3 4" id="KW-0687">Ribonucleoprotein</keyword>
<organism evidence="6 7">
    <name type="scientific">Candidatus Spechtbacteria bacterium RIFCSPHIGHO2_01_FULL_43_30</name>
    <dbReference type="NCBI Taxonomy" id="1802158"/>
    <lineage>
        <taxon>Bacteria</taxon>
        <taxon>Candidatus Spechtiibacteriota</taxon>
    </lineage>
</organism>
<dbReference type="InterPro" id="IPR001648">
    <property type="entry name" value="Ribosomal_bS18"/>
</dbReference>
<dbReference type="PANTHER" id="PTHR13479:SF40">
    <property type="entry name" value="SMALL RIBOSOMAL SUBUNIT PROTEIN BS18M"/>
    <property type="match status" value="1"/>
</dbReference>
<comment type="caution">
    <text evidence="6">The sequence shown here is derived from an EMBL/GenBank/DDBJ whole genome shotgun (WGS) entry which is preliminary data.</text>
</comment>
<dbReference type="Pfam" id="PF01084">
    <property type="entry name" value="Ribosomal_S18"/>
    <property type="match status" value="1"/>
</dbReference>
<evidence type="ECO:0000256" key="1">
    <source>
        <dbReference type="ARBA" id="ARBA00005589"/>
    </source>
</evidence>
<protein>
    <recommendedName>
        <fullName evidence="4">Small ribosomal subunit protein bS18</fullName>
    </recommendedName>
</protein>
<comment type="similarity">
    <text evidence="1 4 5">Belongs to the bacterial ribosomal protein bS18 family.</text>
</comment>
<keyword evidence="4" id="KW-0694">RNA-binding</keyword>
<keyword evidence="4" id="KW-0699">rRNA-binding</keyword>
<dbReference type="GO" id="GO:0003735">
    <property type="term" value="F:structural constituent of ribosome"/>
    <property type="evidence" value="ECO:0007669"/>
    <property type="project" value="InterPro"/>
</dbReference>
<accession>A0A1G2H975</accession>
<dbReference type="GO" id="GO:0005840">
    <property type="term" value="C:ribosome"/>
    <property type="evidence" value="ECO:0007669"/>
    <property type="project" value="UniProtKB-KW"/>
</dbReference>
<dbReference type="HAMAP" id="MF_00270">
    <property type="entry name" value="Ribosomal_bS18"/>
    <property type="match status" value="1"/>
</dbReference>
<dbReference type="AlphaFoldDB" id="A0A1G2H975"/>
<proteinExistence type="inferred from homology"/>
<evidence type="ECO:0000256" key="3">
    <source>
        <dbReference type="ARBA" id="ARBA00023274"/>
    </source>
</evidence>
<dbReference type="GO" id="GO:1990904">
    <property type="term" value="C:ribonucleoprotein complex"/>
    <property type="evidence" value="ECO:0007669"/>
    <property type="project" value="UniProtKB-KW"/>
</dbReference>
<dbReference type="Gene3D" id="4.10.640.10">
    <property type="entry name" value="Ribosomal protein S18"/>
    <property type="match status" value="1"/>
</dbReference>
<evidence type="ECO:0000313" key="6">
    <source>
        <dbReference type="EMBL" id="OGZ58498.1"/>
    </source>
</evidence>
<dbReference type="GO" id="GO:0006412">
    <property type="term" value="P:translation"/>
    <property type="evidence" value="ECO:0007669"/>
    <property type="project" value="UniProtKB-UniRule"/>
</dbReference>
<dbReference type="PANTHER" id="PTHR13479">
    <property type="entry name" value="30S RIBOSOMAL PROTEIN S18"/>
    <property type="match status" value="1"/>
</dbReference>
<dbReference type="InterPro" id="IPR036870">
    <property type="entry name" value="Ribosomal_bS18_sf"/>
</dbReference>
<name>A0A1G2H975_9BACT</name>
<comment type="function">
    <text evidence="4">Binds as a heterodimer with protein bS6 to the central domain of the 16S rRNA, where it helps stabilize the platform of the 30S subunit.</text>
</comment>
<evidence type="ECO:0000256" key="5">
    <source>
        <dbReference type="RuleBase" id="RU003910"/>
    </source>
</evidence>
<evidence type="ECO:0000256" key="2">
    <source>
        <dbReference type="ARBA" id="ARBA00022980"/>
    </source>
</evidence>
<comment type="subunit">
    <text evidence="4">Part of the 30S ribosomal subunit. Forms a tight heterodimer with protein bS6.</text>
</comment>
<dbReference type="PRINTS" id="PR00974">
    <property type="entry name" value="RIBOSOMALS18"/>
</dbReference>
<gene>
    <name evidence="4" type="primary">rpsR</name>
    <name evidence="6" type="ORF">A2827_01585</name>
</gene>
<evidence type="ECO:0000313" key="7">
    <source>
        <dbReference type="Proteomes" id="UP000177932"/>
    </source>
</evidence>
<dbReference type="NCBIfam" id="TIGR00165">
    <property type="entry name" value="S18"/>
    <property type="match status" value="1"/>
</dbReference>
<keyword evidence="2 4" id="KW-0689">Ribosomal protein</keyword>
<evidence type="ECO:0000256" key="4">
    <source>
        <dbReference type="HAMAP-Rule" id="MF_00270"/>
    </source>
</evidence>
<dbReference type="SUPFAM" id="SSF46911">
    <property type="entry name" value="Ribosomal protein S18"/>
    <property type="match status" value="1"/>
</dbReference>
<sequence length="65" mass="7656">MANCEICKTKKIVDWKNAEYLRSFISEQAKILPRTRTHLCAHHQRRLSKAIKKARFMAVLPFTAR</sequence>
<dbReference type="GO" id="GO:0070181">
    <property type="term" value="F:small ribosomal subunit rRNA binding"/>
    <property type="evidence" value="ECO:0007669"/>
    <property type="project" value="TreeGrafter"/>
</dbReference>
<reference evidence="6 7" key="1">
    <citation type="journal article" date="2016" name="Nat. Commun.">
        <title>Thousands of microbial genomes shed light on interconnected biogeochemical processes in an aquifer system.</title>
        <authorList>
            <person name="Anantharaman K."/>
            <person name="Brown C.T."/>
            <person name="Hug L.A."/>
            <person name="Sharon I."/>
            <person name="Castelle C.J."/>
            <person name="Probst A.J."/>
            <person name="Thomas B.C."/>
            <person name="Singh A."/>
            <person name="Wilkins M.J."/>
            <person name="Karaoz U."/>
            <person name="Brodie E.L."/>
            <person name="Williams K.H."/>
            <person name="Hubbard S.S."/>
            <person name="Banfield J.F."/>
        </authorList>
    </citation>
    <scope>NUCLEOTIDE SEQUENCE [LARGE SCALE GENOMIC DNA]</scope>
</reference>
<dbReference type="Proteomes" id="UP000177932">
    <property type="component" value="Unassembled WGS sequence"/>
</dbReference>
<dbReference type="EMBL" id="MHOD01000005">
    <property type="protein sequence ID" value="OGZ58498.1"/>
    <property type="molecule type" value="Genomic_DNA"/>
</dbReference>